<dbReference type="EMBL" id="JACLAX010000007">
    <property type="protein sequence ID" value="MBC2669213.1"/>
    <property type="molecule type" value="Genomic_DNA"/>
</dbReference>
<gene>
    <name evidence="2" type="ORF">H7F53_08665</name>
</gene>
<proteinExistence type="predicted"/>
<keyword evidence="1" id="KW-0732">Signal</keyword>
<dbReference type="PANTHER" id="PTHR36302:SF1">
    <property type="entry name" value="COPPER CHAPERONE PCU(A)C"/>
    <property type="match status" value="1"/>
</dbReference>
<organism evidence="2 3">
    <name type="scientific">Novosphingobium piscinae</name>
    <dbReference type="NCBI Taxonomy" id="1507448"/>
    <lineage>
        <taxon>Bacteria</taxon>
        <taxon>Pseudomonadati</taxon>
        <taxon>Pseudomonadota</taxon>
        <taxon>Alphaproteobacteria</taxon>
        <taxon>Sphingomonadales</taxon>
        <taxon>Sphingomonadaceae</taxon>
        <taxon>Novosphingobium</taxon>
    </lineage>
</organism>
<dbReference type="AlphaFoldDB" id="A0A7X1FYC4"/>
<evidence type="ECO:0000313" key="2">
    <source>
        <dbReference type="EMBL" id="MBC2669213.1"/>
    </source>
</evidence>
<keyword evidence="3" id="KW-1185">Reference proteome</keyword>
<name>A0A7X1FYC4_9SPHN</name>
<evidence type="ECO:0000256" key="1">
    <source>
        <dbReference type="SAM" id="SignalP"/>
    </source>
</evidence>
<sequence>MMFLQSRILVPMAALAALGTSALAQANQSEGLAVHHAWSRETAAGQSVGGGFMTISNRGAAADRLLSGTSPVAAEVQLHTMTMDGGIMRMRRVEGGIAVPARGTLELKPGSYHIMFMGLTRQLRQGERFPVTLRFQRAGSVTVQVSVLPVTSSGSMDSGHAGH</sequence>
<protein>
    <submittedName>
        <fullName evidence="2">Copper chaperone PCu(A)C</fullName>
    </submittedName>
</protein>
<dbReference type="InterPro" id="IPR007410">
    <property type="entry name" value="LpqE-like"/>
</dbReference>
<dbReference type="SUPFAM" id="SSF110087">
    <property type="entry name" value="DR1885-like metal-binding protein"/>
    <property type="match status" value="1"/>
</dbReference>
<reference evidence="2 3" key="1">
    <citation type="submission" date="2020-08" db="EMBL/GenBank/DDBJ databases">
        <title>The genome sequence of type strain Novosphingobium piscinae KCTC 42194.</title>
        <authorList>
            <person name="Liu Y."/>
        </authorList>
    </citation>
    <scope>NUCLEOTIDE SEQUENCE [LARGE SCALE GENOMIC DNA]</scope>
    <source>
        <strain evidence="2 3">KCTC 42194</strain>
    </source>
</reference>
<feature type="signal peptide" evidence="1">
    <location>
        <begin position="1"/>
        <end position="26"/>
    </location>
</feature>
<feature type="chain" id="PRO_5030836614" evidence="1">
    <location>
        <begin position="27"/>
        <end position="163"/>
    </location>
</feature>
<dbReference type="InterPro" id="IPR036182">
    <property type="entry name" value="PCuAC_sf"/>
</dbReference>
<evidence type="ECO:0000313" key="3">
    <source>
        <dbReference type="Proteomes" id="UP000551327"/>
    </source>
</evidence>
<dbReference type="PANTHER" id="PTHR36302">
    <property type="entry name" value="BLR7088 PROTEIN"/>
    <property type="match status" value="1"/>
</dbReference>
<dbReference type="Pfam" id="PF04314">
    <property type="entry name" value="PCuAC"/>
    <property type="match status" value="1"/>
</dbReference>
<accession>A0A7X1FYC4</accession>
<dbReference type="Proteomes" id="UP000551327">
    <property type="component" value="Unassembled WGS sequence"/>
</dbReference>
<dbReference type="RefSeq" id="WP_118072630.1">
    <property type="nucleotide sequence ID" value="NZ_JACLAX010000007.1"/>
</dbReference>
<dbReference type="Gene3D" id="2.60.40.1890">
    <property type="entry name" value="PCu(A)C copper chaperone"/>
    <property type="match status" value="1"/>
</dbReference>
<comment type="caution">
    <text evidence="2">The sequence shown here is derived from an EMBL/GenBank/DDBJ whole genome shotgun (WGS) entry which is preliminary data.</text>
</comment>
<dbReference type="InterPro" id="IPR058248">
    <property type="entry name" value="Lxx211020-like"/>
</dbReference>